<reference evidence="2 3" key="1">
    <citation type="submission" date="2015-10" db="EMBL/GenBank/DDBJ databases">
        <authorList>
            <person name="Gilbert D.G."/>
        </authorList>
    </citation>
    <scope>NUCLEOTIDE SEQUENCE [LARGE SCALE GENOMIC DNA]</scope>
    <source>
        <strain evidence="2">COMA1</strain>
    </source>
</reference>
<sequence>MPKLITVNHPQHTMQQALEYVKTYILFPSGFLGLVCLVGSVGGLGYQLLGTESYTWDTFYQSSGLFLSGIGLGAAQTLYQRYLLREFPEVLAARMRDGLNRQKGKLKKQSVAPDIEHSGRQLIPLAYGLGILLLVGSAVAAFSYGHVHMIPAILMPWAGFYWAKMFLWRRVITVAKS</sequence>
<protein>
    <submittedName>
        <fullName evidence="2">Uncharacterized protein</fullName>
    </submittedName>
</protein>
<accession>A0A0S4LIT1</accession>
<feature type="transmembrane region" description="Helical" evidence="1">
    <location>
        <begin position="24"/>
        <end position="46"/>
    </location>
</feature>
<name>A0A0S4LIT1_9BACT</name>
<dbReference type="AlphaFoldDB" id="A0A0S4LIT1"/>
<dbReference type="EMBL" id="CZQA01000009">
    <property type="protein sequence ID" value="CUS36814.1"/>
    <property type="molecule type" value="Genomic_DNA"/>
</dbReference>
<organism evidence="2 3">
    <name type="scientific">Candidatus Nitrospira nitrosa</name>
    <dbReference type="NCBI Taxonomy" id="1742972"/>
    <lineage>
        <taxon>Bacteria</taxon>
        <taxon>Pseudomonadati</taxon>
        <taxon>Nitrospirota</taxon>
        <taxon>Nitrospiria</taxon>
        <taxon>Nitrospirales</taxon>
        <taxon>Nitrospiraceae</taxon>
        <taxon>Nitrospira</taxon>
    </lineage>
</organism>
<keyword evidence="1" id="KW-0812">Transmembrane</keyword>
<dbReference type="OrthoDB" id="9788283at2"/>
<feature type="transmembrane region" description="Helical" evidence="1">
    <location>
        <begin position="125"/>
        <end position="144"/>
    </location>
</feature>
<feature type="transmembrane region" description="Helical" evidence="1">
    <location>
        <begin position="150"/>
        <end position="168"/>
    </location>
</feature>
<keyword evidence="1" id="KW-0472">Membrane</keyword>
<keyword evidence="3" id="KW-1185">Reference proteome</keyword>
<keyword evidence="1" id="KW-1133">Transmembrane helix</keyword>
<proteinExistence type="predicted"/>
<gene>
    <name evidence="2" type="ORF">COMA1_30258</name>
</gene>
<evidence type="ECO:0000313" key="3">
    <source>
        <dbReference type="Proteomes" id="UP000199032"/>
    </source>
</evidence>
<dbReference type="Proteomes" id="UP000199032">
    <property type="component" value="Unassembled WGS sequence"/>
</dbReference>
<feature type="transmembrane region" description="Helical" evidence="1">
    <location>
        <begin position="58"/>
        <end position="79"/>
    </location>
</feature>
<evidence type="ECO:0000313" key="2">
    <source>
        <dbReference type="EMBL" id="CUS36814.1"/>
    </source>
</evidence>
<dbReference type="RefSeq" id="WP_090749348.1">
    <property type="nucleotide sequence ID" value="NZ_CZQA01000009.1"/>
</dbReference>
<evidence type="ECO:0000256" key="1">
    <source>
        <dbReference type="SAM" id="Phobius"/>
    </source>
</evidence>